<evidence type="ECO:0000256" key="9">
    <source>
        <dbReference type="RuleBase" id="RU362132"/>
    </source>
</evidence>
<feature type="domain" description="Thiamine pyrophosphate enzyme N-terminal TPP-binding" evidence="12">
    <location>
        <begin position="6"/>
        <end position="113"/>
    </location>
</feature>
<evidence type="ECO:0000259" key="11">
    <source>
        <dbReference type="Pfam" id="PF02775"/>
    </source>
</evidence>
<dbReference type="SUPFAM" id="SSF52518">
    <property type="entry name" value="Thiamin diphosphate-binding fold (THDP-binding)"/>
    <property type="match status" value="2"/>
</dbReference>
<accession>A0A8H7SV34</accession>
<evidence type="ECO:0000256" key="5">
    <source>
        <dbReference type="ARBA" id="ARBA00022842"/>
    </source>
</evidence>
<evidence type="ECO:0000256" key="7">
    <source>
        <dbReference type="ARBA" id="ARBA00023239"/>
    </source>
</evidence>
<keyword evidence="3 8" id="KW-0479">Metal-binding</keyword>
<dbReference type="GO" id="GO:0000949">
    <property type="term" value="P:aromatic amino acid family catabolic process to alcohol via Ehrlich pathway"/>
    <property type="evidence" value="ECO:0007669"/>
    <property type="project" value="TreeGrafter"/>
</dbReference>
<evidence type="ECO:0000256" key="3">
    <source>
        <dbReference type="ARBA" id="ARBA00022723"/>
    </source>
</evidence>
<dbReference type="PANTHER" id="PTHR43452">
    <property type="entry name" value="PYRUVATE DECARBOXYLASE"/>
    <property type="match status" value="1"/>
</dbReference>
<dbReference type="SUPFAM" id="SSF52467">
    <property type="entry name" value="DHS-like NAD/FAD-binding domain"/>
    <property type="match status" value="1"/>
</dbReference>
<gene>
    <name evidence="13" type="ORF">INT48_001013</name>
</gene>
<proteinExistence type="inferred from homology"/>
<protein>
    <recommendedName>
        <fullName evidence="15">Pyruvate decarboxylase</fullName>
    </recommendedName>
</protein>
<comment type="similarity">
    <text evidence="2 9">Belongs to the TPP enzyme family.</text>
</comment>
<comment type="cofactor">
    <cofactor evidence="1">
        <name>thiamine diphosphate</name>
        <dbReference type="ChEBI" id="CHEBI:58937"/>
    </cofactor>
</comment>
<name>A0A8H7SV34_9FUNG</name>
<comment type="cofactor">
    <cofactor evidence="8">
        <name>Mg(2+)</name>
        <dbReference type="ChEBI" id="CHEBI:18420"/>
    </cofactor>
    <text evidence="8">Binds 1 Mg(2+) per subunit.</text>
</comment>
<dbReference type="InterPro" id="IPR012110">
    <property type="entry name" value="PDC/IPDC-like"/>
</dbReference>
<evidence type="ECO:0008006" key="15">
    <source>
        <dbReference type="Google" id="ProtNLM"/>
    </source>
</evidence>
<dbReference type="InterPro" id="IPR047213">
    <property type="entry name" value="TPP_PYR_PDC_IPDC-like"/>
</dbReference>
<dbReference type="GO" id="GO:0005634">
    <property type="term" value="C:nucleus"/>
    <property type="evidence" value="ECO:0007669"/>
    <property type="project" value="TreeGrafter"/>
</dbReference>
<feature type="binding site" evidence="8">
    <location>
        <position position="463"/>
    </location>
    <ligand>
        <name>Mg(2+)</name>
        <dbReference type="ChEBI" id="CHEBI:18420"/>
    </ligand>
</feature>
<keyword evidence="14" id="KW-1185">Reference proteome</keyword>
<sequence length="559" mass="61643">MSTISIGEYILNRIKELCIDTVFGVPGDFNMPLLDLIDYDSELVWCSSANELNASYAADGYSRVRGISALVTSFGLGELSSMNGLAGSYSEMVPVIHIVGTPRTIVSDSSVTQSHAVGNGDYDIFYKMSSMISAASTNVTLVDAIEEIDRVIQTAVINKRPGYIGIPINLIHARVEVPKIIPLQLSSPKNPEELQSVALKQILKEIKAAKYPIVIVGGCILRHGLEIEVNKFVERSGFPTFSAPMGKGSVNTELANYRGIYCCDEVSLSGIEAEIQKADLLIEIGSIKADFNTGHFSFGPERTKTISLNSRITIIYHAEYPGVGMHELLPLVTASLPTEKAQFEYSPRIRPNPIDASMNEITHNYLWNKVPEYVGPNNIIVGEIGSSEIALFNMECPKNTIFISQILWVSTGYSVSAAVGAAMADRSRKVYLFVSNDAFLVTAQEIEVFIRQGLTPVICLLKNNNYRTEKLVHGPYCMYNNFKMWEYSRSLNFSGGNTNENKATGRKHAIVGIEAKVNTPQEFESAMKKITQQTDKIHFLEIVMPRTEDSCDSSLITDP</sequence>
<dbReference type="GO" id="GO:0000287">
    <property type="term" value="F:magnesium ion binding"/>
    <property type="evidence" value="ECO:0007669"/>
    <property type="project" value="InterPro"/>
</dbReference>
<dbReference type="InterPro" id="IPR012000">
    <property type="entry name" value="Thiamin_PyroP_enz_cen_dom"/>
</dbReference>
<keyword evidence="7" id="KW-0456">Lyase</keyword>
<dbReference type="Pfam" id="PF02776">
    <property type="entry name" value="TPP_enzyme_N"/>
    <property type="match status" value="1"/>
</dbReference>
<comment type="caution">
    <text evidence="13">The sequence shown here is derived from an EMBL/GenBank/DDBJ whole genome shotgun (WGS) entry which is preliminary data.</text>
</comment>
<dbReference type="Proteomes" id="UP000613177">
    <property type="component" value="Unassembled WGS sequence"/>
</dbReference>
<dbReference type="InterPro" id="IPR012001">
    <property type="entry name" value="Thiamin_PyroP_enz_TPP-bd_dom"/>
</dbReference>
<evidence type="ECO:0000256" key="1">
    <source>
        <dbReference type="ARBA" id="ARBA00001964"/>
    </source>
</evidence>
<dbReference type="InterPro" id="IPR011766">
    <property type="entry name" value="TPP_enzyme_TPP-bd"/>
</dbReference>
<keyword evidence="4" id="KW-0210">Decarboxylase</keyword>
<evidence type="ECO:0000256" key="2">
    <source>
        <dbReference type="ARBA" id="ARBA00007812"/>
    </source>
</evidence>
<dbReference type="InterPro" id="IPR029035">
    <property type="entry name" value="DHS-like_NAD/FAD-binding_dom"/>
</dbReference>
<dbReference type="Pfam" id="PF00205">
    <property type="entry name" value="TPP_enzyme_M"/>
    <property type="match status" value="1"/>
</dbReference>
<dbReference type="PANTHER" id="PTHR43452:SF30">
    <property type="entry name" value="PYRUVATE DECARBOXYLASE ISOZYME 1-RELATED"/>
    <property type="match status" value="1"/>
</dbReference>
<dbReference type="GO" id="GO:0005829">
    <property type="term" value="C:cytosol"/>
    <property type="evidence" value="ECO:0007669"/>
    <property type="project" value="TreeGrafter"/>
</dbReference>
<evidence type="ECO:0000259" key="12">
    <source>
        <dbReference type="Pfam" id="PF02776"/>
    </source>
</evidence>
<dbReference type="Pfam" id="PF02775">
    <property type="entry name" value="TPP_enzyme_C"/>
    <property type="match status" value="1"/>
</dbReference>
<keyword evidence="6 9" id="KW-0786">Thiamine pyrophosphate</keyword>
<dbReference type="PIRSF" id="PIRSF036565">
    <property type="entry name" value="Pyruvt_ip_decrb"/>
    <property type="match status" value="1"/>
</dbReference>
<evidence type="ECO:0000313" key="13">
    <source>
        <dbReference type="EMBL" id="KAG2235787.1"/>
    </source>
</evidence>
<evidence type="ECO:0000256" key="4">
    <source>
        <dbReference type="ARBA" id="ARBA00022793"/>
    </source>
</evidence>
<reference evidence="13" key="1">
    <citation type="submission" date="2021-01" db="EMBL/GenBank/DDBJ databases">
        <title>Metabolic potential, ecology and presence of endohyphal bacteria is reflected in genomic diversity of Mucoromycotina.</title>
        <authorList>
            <person name="Muszewska A."/>
            <person name="Okrasinska A."/>
            <person name="Steczkiewicz K."/>
            <person name="Drgas O."/>
            <person name="Orlowska M."/>
            <person name="Perlinska-Lenart U."/>
            <person name="Aleksandrzak-Piekarczyk T."/>
            <person name="Szatraj K."/>
            <person name="Zielenkiewicz U."/>
            <person name="Pilsyk S."/>
            <person name="Malc E."/>
            <person name="Mieczkowski P."/>
            <person name="Kruszewska J.S."/>
            <person name="Biernat P."/>
            <person name="Pawlowska J."/>
        </authorList>
    </citation>
    <scope>NUCLEOTIDE SEQUENCE</scope>
    <source>
        <strain evidence="13">WA0000018081</strain>
    </source>
</reference>
<evidence type="ECO:0000313" key="14">
    <source>
        <dbReference type="Proteomes" id="UP000613177"/>
    </source>
</evidence>
<feature type="domain" description="Thiamine pyrophosphate enzyme central" evidence="10">
    <location>
        <begin position="199"/>
        <end position="310"/>
    </location>
</feature>
<dbReference type="EMBL" id="JAEPRE010000027">
    <property type="protein sequence ID" value="KAG2235787.1"/>
    <property type="molecule type" value="Genomic_DNA"/>
</dbReference>
<dbReference type="Gene3D" id="3.40.50.970">
    <property type="match status" value="2"/>
</dbReference>
<evidence type="ECO:0000256" key="8">
    <source>
        <dbReference type="PIRSR" id="PIRSR036565-2"/>
    </source>
</evidence>
<keyword evidence="5 8" id="KW-0460">Magnesium</keyword>
<dbReference type="GO" id="GO:0030976">
    <property type="term" value="F:thiamine pyrophosphate binding"/>
    <property type="evidence" value="ECO:0007669"/>
    <property type="project" value="InterPro"/>
</dbReference>
<evidence type="ECO:0000256" key="6">
    <source>
        <dbReference type="ARBA" id="ARBA00023052"/>
    </source>
</evidence>
<dbReference type="CDD" id="cd07038">
    <property type="entry name" value="TPP_PYR_PDC_IPDC_like"/>
    <property type="match status" value="1"/>
</dbReference>
<feature type="domain" description="Thiamine pyrophosphate enzyme TPP-binding" evidence="11">
    <location>
        <begin position="384"/>
        <end position="541"/>
    </location>
</feature>
<dbReference type="FunFam" id="3.40.50.970:FF:000019">
    <property type="entry name" value="Pyruvate decarboxylase isozyme"/>
    <property type="match status" value="1"/>
</dbReference>
<dbReference type="AlphaFoldDB" id="A0A8H7SV34"/>
<organism evidence="13 14">
    <name type="scientific">Thamnidium elegans</name>
    <dbReference type="NCBI Taxonomy" id="101142"/>
    <lineage>
        <taxon>Eukaryota</taxon>
        <taxon>Fungi</taxon>
        <taxon>Fungi incertae sedis</taxon>
        <taxon>Mucoromycota</taxon>
        <taxon>Mucoromycotina</taxon>
        <taxon>Mucoromycetes</taxon>
        <taxon>Mucorales</taxon>
        <taxon>Mucorineae</taxon>
        <taxon>Mucoraceae</taxon>
        <taxon>Thamnidium</taxon>
    </lineage>
</organism>
<dbReference type="GO" id="GO:0004737">
    <property type="term" value="F:pyruvate decarboxylase activity"/>
    <property type="evidence" value="ECO:0007669"/>
    <property type="project" value="TreeGrafter"/>
</dbReference>
<dbReference type="Gene3D" id="3.40.50.1220">
    <property type="entry name" value="TPP-binding domain"/>
    <property type="match status" value="1"/>
</dbReference>
<evidence type="ECO:0000259" key="10">
    <source>
        <dbReference type="Pfam" id="PF00205"/>
    </source>
</evidence>
<dbReference type="InterPro" id="IPR029061">
    <property type="entry name" value="THDP-binding"/>
</dbReference>